<dbReference type="Proteomes" id="UP001595957">
    <property type="component" value="Unassembled WGS sequence"/>
</dbReference>
<dbReference type="GO" id="GO:0016491">
    <property type="term" value="F:oxidoreductase activity"/>
    <property type="evidence" value="ECO:0007669"/>
    <property type="project" value="UniProtKB-KW"/>
</dbReference>
<reference evidence="3" key="1">
    <citation type="journal article" date="2019" name="Int. J. Syst. Evol. Microbiol.">
        <title>The Global Catalogue of Microorganisms (GCM) 10K type strain sequencing project: providing services to taxonomists for standard genome sequencing and annotation.</title>
        <authorList>
            <consortium name="The Broad Institute Genomics Platform"/>
            <consortium name="The Broad Institute Genome Sequencing Center for Infectious Disease"/>
            <person name="Wu L."/>
            <person name="Ma J."/>
        </authorList>
    </citation>
    <scope>NUCLEOTIDE SEQUENCE [LARGE SCALE GENOMIC DNA]</scope>
    <source>
        <strain evidence="3">NBRC 103632</strain>
    </source>
</reference>
<name>A0ABV9EVD9_9SPHN</name>
<gene>
    <name evidence="2" type="ORF">ACFO3E_01070</name>
</gene>
<dbReference type="PANTHER" id="PTHR36151:SF3">
    <property type="entry name" value="ER-BOUND OXYGENASE MPAB_MPAB'_RUBBER OXYGENASE CATALYTIC DOMAIN-CONTAINING PROTEIN"/>
    <property type="match status" value="1"/>
</dbReference>
<dbReference type="RefSeq" id="WP_380801828.1">
    <property type="nucleotide sequence ID" value="NZ_JBHSFZ010000001.1"/>
</dbReference>
<dbReference type="EC" id="1.-.-.-" evidence="2"/>
<protein>
    <submittedName>
        <fullName evidence="2">Oxygenase MpaB family protein</fullName>
        <ecNumber evidence="2">1.-.-.-</ecNumber>
    </submittedName>
</protein>
<dbReference type="Pfam" id="PF09995">
    <property type="entry name" value="MPAB_Lcp_cat"/>
    <property type="match status" value="1"/>
</dbReference>
<comment type="caution">
    <text evidence="2">The sequence shown here is derived from an EMBL/GenBank/DDBJ whole genome shotgun (WGS) entry which is preliminary data.</text>
</comment>
<sequence>MLSLPHRSIQRAVQQSVARLFGSGGERINLDSPLGDQGLFGPQSMAWRVHADFTTMMIGGIAALLLQMLHPAALAGIWDHSRFREDRSGRLRRTAQFIAGTTYGGTAEAERLIARVRDVHDRVEGQLPDGRHYRANDPALLRWVHVAEVYSFLSAYRRYRAPFLTTREQDRYYGEMARLAERLGATEVPRTAAQVQDYLFAMRPQLRSDARTQEVSSFLLKPQAGLLSSPFSKIAIDAAIDLLPPWAARMHGFHSGPGRHRTRAQLASMAAFLRWALDGGSAQRAQRRVDQAFSS</sequence>
<organism evidence="2 3">
    <name type="scientific">Sphingobium tyrosinilyticum</name>
    <dbReference type="NCBI Taxonomy" id="2715436"/>
    <lineage>
        <taxon>Bacteria</taxon>
        <taxon>Pseudomonadati</taxon>
        <taxon>Pseudomonadota</taxon>
        <taxon>Alphaproteobacteria</taxon>
        <taxon>Sphingomonadales</taxon>
        <taxon>Sphingomonadaceae</taxon>
        <taxon>Sphingobium</taxon>
    </lineage>
</organism>
<dbReference type="InterPro" id="IPR018713">
    <property type="entry name" value="MPAB/Lcp_cat_dom"/>
</dbReference>
<evidence type="ECO:0000259" key="1">
    <source>
        <dbReference type="Pfam" id="PF09995"/>
    </source>
</evidence>
<dbReference type="EMBL" id="JBHSFZ010000001">
    <property type="protein sequence ID" value="MFC4592789.1"/>
    <property type="molecule type" value="Genomic_DNA"/>
</dbReference>
<keyword evidence="3" id="KW-1185">Reference proteome</keyword>
<proteinExistence type="predicted"/>
<evidence type="ECO:0000313" key="3">
    <source>
        <dbReference type="Proteomes" id="UP001595957"/>
    </source>
</evidence>
<dbReference type="PANTHER" id="PTHR36151">
    <property type="entry name" value="BLR2777 PROTEIN"/>
    <property type="match status" value="1"/>
</dbReference>
<evidence type="ECO:0000313" key="2">
    <source>
        <dbReference type="EMBL" id="MFC4592789.1"/>
    </source>
</evidence>
<accession>A0ABV9EVD9</accession>
<keyword evidence="2" id="KW-0560">Oxidoreductase</keyword>
<feature type="domain" description="ER-bound oxygenase mpaB/mpaB'/Rubber oxygenase catalytic" evidence="1">
    <location>
        <begin position="47"/>
        <end position="275"/>
    </location>
</feature>